<evidence type="ECO:0000256" key="2">
    <source>
        <dbReference type="ARBA" id="ARBA00022670"/>
    </source>
</evidence>
<dbReference type="InterPro" id="IPR036034">
    <property type="entry name" value="PDZ_sf"/>
</dbReference>
<dbReference type="SUPFAM" id="SSF50156">
    <property type="entry name" value="PDZ domain-like"/>
    <property type="match status" value="1"/>
</dbReference>
<dbReference type="Gene3D" id="2.30.42.10">
    <property type="match status" value="1"/>
</dbReference>
<dbReference type="InterPro" id="IPR009003">
    <property type="entry name" value="Peptidase_S1_PA"/>
</dbReference>
<dbReference type="AlphaFoldDB" id="A0A7X5QYD1"/>
<feature type="region of interest" description="Disordered" evidence="4">
    <location>
        <begin position="1"/>
        <end position="207"/>
    </location>
</feature>
<comment type="caution">
    <text evidence="6">The sequence shown here is derived from an EMBL/GenBank/DDBJ whole genome shotgun (WGS) entry which is preliminary data.</text>
</comment>
<sequence length="623" mass="61812">MTNPEIPNNAEPQPSNSNAPQDPEVGQQGQPQGTPAPAEQGHEQTTAPAQQATTGAPAFGSDPTSVAPSQQHYGWQASAAAPGSNPAAIPGAQPTAQQPVQQARYGAPQASTPAQPTHPAPAGSYRPAAPVAPAAHNPYAQAPQQASTTQPTVPLGQQGAPYPYGTQQQADHTPTASHTAAQQPTAQQPTAQQPTAQQPQYAMAGGAGNGSGNGAAFGVPAAASAAKKPNRGGLIVAGLAIAALIGGASGAGITAALTTQNGTTVQGEAGPQTVTINNPGDVSAVTAIAAAAMPSVVTITVESDSAAGSGSGVVIDKDGHILTNNHVVSLDGEAKNAVIRVHTSDGRILPATVVGTDPLADLAVLKVENSDLPPVEFANSEDLNVGDLTVAIGAPLGLPGTVTSGVVSALNRGITVGSTTIPSDPEQDQQDEQDPSNPLDQWNFDLDQPNQSSGTVNYVALPVIQTDASINPGNSGGALLNGDGKLIGINVAIASTSSSADGTAGSVGLGFAIPANLAKRVADDIIAGKTVSHGLLGASVGDSSQAADASVAGALVQEVTKGGAAEAAGIKAGDVITKFNGVPVTNRTDLTALVRYLEGDSKVELSYVRDGKTTTVDVTLGSL</sequence>
<keyword evidence="7" id="KW-1185">Reference proteome</keyword>
<organism evidence="6 7">
    <name type="scientific">Lysinibacter cavernae</name>
    <dbReference type="NCBI Taxonomy" id="1640652"/>
    <lineage>
        <taxon>Bacteria</taxon>
        <taxon>Bacillati</taxon>
        <taxon>Actinomycetota</taxon>
        <taxon>Actinomycetes</taxon>
        <taxon>Micrococcales</taxon>
        <taxon>Microbacteriaceae</taxon>
        <taxon>Lysinibacter</taxon>
    </lineage>
</organism>
<feature type="compositionally biased region" description="Low complexity" evidence="4">
    <location>
        <begin position="127"/>
        <end position="152"/>
    </location>
</feature>
<dbReference type="InterPro" id="IPR001940">
    <property type="entry name" value="Peptidase_S1C"/>
</dbReference>
<dbReference type="InterPro" id="IPR043504">
    <property type="entry name" value="Peptidase_S1_PA_chymotrypsin"/>
</dbReference>
<evidence type="ECO:0000256" key="1">
    <source>
        <dbReference type="ARBA" id="ARBA00010541"/>
    </source>
</evidence>
<feature type="compositionally biased region" description="Polar residues" evidence="4">
    <location>
        <begin position="62"/>
        <end position="73"/>
    </location>
</feature>
<feature type="compositionally biased region" description="Acidic residues" evidence="4">
    <location>
        <begin position="425"/>
        <end position="434"/>
    </location>
</feature>
<feature type="compositionally biased region" description="Polar residues" evidence="4">
    <location>
        <begin position="1"/>
        <end position="19"/>
    </location>
</feature>
<dbReference type="SMART" id="SM00228">
    <property type="entry name" value="PDZ"/>
    <property type="match status" value="1"/>
</dbReference>
<dbReference type="PANTHER" id="PTHR43343:SF3">
    <property type="entry name" value="PROTEASE DO-LIKE 8, CHLOROPLASTIC"/>
    <property type="match status" value="1"/>
</dbReference>
<feature type="compositionally biased region" description="Low complexity" evidence="4">
    <location>
        <begin position="173"/>
        <end position="204"/>
    </location>
</feature>
<evidence type="ECO:0000313" key="7">
    <source>
        <dbReference type="Proteomes" id="UP000541033"/>
    </source>
</evidence>
<comment type="similarity">
    <text evidence="1">Belongs to the peptidase S1C family.</text>
</comment>
<dbReference type="InterPro" id="IPR001478">
    <property type="entry name" value="PDZ"/>
</dbReference>
<evidence type="ECO:0000256" key="3">
    <source>
        <dbReference type="ARBA" id="ARBA00022801"/>
    </source>
</evidence>
<dbReference type="PROSITE" id="PS50106">
    <property type="entry name" value="PDZ"/>
    <property type="match status" value="1"/>
</dbReference>
<dbReference type="Pfam" id="PF13180">
    <property type="entry name" value="PDZ_2"/>
    <property type="match status" value="1"/>
</dbReference>
<feature type="region of interest" description="Disordered" evidence="4">
    <location>
        <begin position="417"/>
        <end position="447"/>
    </location>
</feature>
<evidence type="ECO:0000259" key="5">
    <source>
        <dbReference type="PROSITE" id="PS50106"/>
    </source>
</evidence>
<gene>
    <name evidence="6" type="ORF">FHX76_000114</name>
</gene>
<keyword evidence="3 6" id="KW-0378">Hydrolase</keyword>
<reference evidence="6 7" key="1">
    <citation type="submission" date="2020-02" db="EMBL/GenBank/DDBJ databases">
        <title>Sequencing the genomes of 1000 actinobacteria strains.</title>
        <authorList>
            <person name="Klenk H.-P."/>
        </authorList>
    </citation>
    <scope>NUCLEOTIDE SEQUENCE [LARGE SCALE GENOMIC DNA]</scope>
    <source>
        <strain evidence="6 7">DSM 27960</strain>
    </source>
</reference>
<dbReference type="Pfam" id="PF13365">
    <property type="entry name" value="Trypsin_2"/>
    <property type="match status" value="1"/>
</dbReference>
<evidence type="ECO:0000256" key="4">
    <source>
        <dbReference type="SAM" id="MobiDB-lite"/>
    </source>
</evidence>
<dbReference type="EC" id="3.4.21.-" evidence="6"/>
<feature type="domain" description="PDZ" evidence="5">
    <location>
        <begin position="525"/>
        <end position="611"/>
    </location>
</feature>
<dbReference type="Gene3D" id="2.40.10.10">
    <property type="entry name" value="Trypsin-like serine proteases"/>
    <property type="match status" value="2"/>
</dbReference>
<accession>A0A7X5QYD1</accession>
<dbReference type="GO" id="GO:0004252">
    <property type="term" value="F:serine-type endopeptidase activity"/>
    <property type="evidence" value="ECO:0007669"/>
    <property type="project" value="InterPro"/>
</dbReference>
<dbReference type="PANTHER" id="PTHR43343">
    <property type="entry name" value="PEPTIDASE S12"/>
    <property type="match status" value="1"/>
</dbReference>
<dbReference type="InterPro" id="IPR051201">
    <property type="entry name" value="Chloro_Bact_Ser_Proteases"/>
</dbReference>
<dbReference type="EMBL" id="JAAMOX010000001">
    <property type="protein sequence ID" value="NIH52246.1"/>
    <property type="molecule type" value="Genomic_DNA"/>
</dbReference>
<feature type="compositionally biased region" description="Low complexity" evidence="4">
    <location>
        <begin position="20"/>
        <end position="58"/>
    </location>
</feature>
<keyword evidence="2 6" id="KW-0645">Protease</keyword>
<dbReference type="PRINTS" id="PR00834">
    <property type="entry name" value="PROTEASES2C"/>
</dbReference>
<protein>
    <submittedName>
        <fullName evidence="6">Putative serine protease PepD</fullName>
        <ecNumber evidence="6">3.4.21.-</ecNumber>
    </submittedName>
</protein>
<dbReference type="Proteomes" id="UP000541033">
    <property type="component" value="Unassembled WGS sequence"/>
</dbReference>
<proteinExistence type="inferred from homology"/>
<feature type="compositionally biased region" description="Low complexity" evidence="4">
    <location>
        <begin position="77"/>
        <end position="103"/>
    </location>
</feature>
<evidence type="ECO:0000313" key="6">
    <source>
        <dbReference type="EMBL" id="NIH52246.1"/>
    </source>
</evidence>
<name>A0A7X5QYD1_9MICO</name>
<dbReference type="RefSeq" id="WP_167146531.1">
    <property type="nucleotide sequence ID" value="NZ_JAAMOX010000001.1"/>
</dbReference>
<dbReference type="SUPFAM" id="SSF50494">
    <property type="entry name" value="Trypsin-like serine proteases"/>
    <property type="match status" value="1"/>
</dbReference>
<dbReference type="GO" id="GO:0006508">
    <property type="term" value="P:proteolysis"/>
    <property type="evidence" value="ECO:0007669"/>
    <property type="project" value="UniProtKB-KW"/>
</dbReference>